<dbReference type="GO" id="GO:0003700">
    <property type="term" value="F:DNA-binding transcription factor activity"/>
    <property type="evidence" value="ECO:0007669"/>
    <property type="project" value="InterPro"/>
</dbReference>
<organism evidence="5 6">
    <name type="scientific">Streptomyces coryli</name>
    <dbReference type="NCBI Taxonomy" id="1128680"/>
    <lineage>
        <taxon>Bacteria</taxon>
        <taxon>Bacillati</taxon>
        <taxon>Actinomycetota</taxon>
        <taxon>Actinomycetes</taxon>
        <taxon>Kitasatosporales</taxon>
        <taxon>Streptomycetaceae</taxon>
        <taxon>Streptomyces</taxon>
    </lineage>
</organism>
<dbReference type="Pfam" id="PF12840">
    <property type="entry name" value="HTH_20"/>
    <property type="match status" value="1"/>
</dbReference>
<feature type="domain" description="HTH arsR-type" evidence="4">
    <location>
        <begin position="251"/>
        <end position="324"/>
    </location>
</feature>
<keyword evidence="1" id="KW-0805">Transcription regulation</keyword>
<accession>A0A6G4U521</accession>
<keyword evidence="3" id="KW-0804">Transcription</keyword>
<dbReference type="PANTHER" id="PTHR43132">
    <property type="entry name" value="ARSENICAL RESISTANCE OPERON REPRESSOR ARSR-RELATED"/>
    <property type="match status" value="1"/>
</dbReference>
<evidence type="ECO:0000259" key="4">
    <source>
        <dbReference type="SMART" id="SM00418"/>
    </source>
</evidence>
<dbReference type="PANTHER" id="PTHR43132:SF8">
    <property type="entry name" value="HTH-TYPE TRANSCRIPTIONAL REGULATOR KMTR"/>
    <property type="match status" value="1"/>
</dbReference>
<dbReference type="InterPro" id="IPR001845">
    <property type="entry name" value="HTH_ArsR_DNA-bd_dom"/>
</dbReference>
<dbReference type="Gene3D" id="1.10.10.10">
    <property type="entry name" value="Winged helix-like DNA-binding domain superfamily/Winged helix DNA-binding domain"/>
    <property type="match status" value="1"/>
</dbReference>
<dbReference type="GO" id="GO:0003677">
    <property type="term" value="F:DNA binding"/>
    <property type="evidence" value="ECO:0007669"/>
    <property type="project" value="UniProtKB-KW"/>
</dbReference>
<dbReference type="CDD" id="cd00090">
    <property type="entry name" value="HTH_ARSR"/>
    <property type="match status" value="1"/>
</dbReference>
<gene>
    <name evidence="5" type="ORF">G5C51_25625</name>
</gene>
<evidence type="ECO:0000313" key="5">
    <source>
        <dbReference type="EMBL" id="NGN67274.1"/>
    </source>
</evidence>
<dbReference type="SUPFAM" id="SSF46785">
    <property type="entry name" value="Winged helix' DNA-binding domain"/>
    <property type="match status" value="1"/>
</dbReference>
<evidence type="ECO:0000256" key="3">
    <source>
        <dbReference type="ARBA" id="ARBA00023163"/>
    </source>
</evidence>
<dbReference type="InterPro" id="IPR011991">
    <property type="entry name" value="ArsR-like_HTH"/>
</dbReference>
<dbReference type="SMART" id="SM00418">
    <property type="entry name" value="HTH_ARSR"/>
    <property type="match status" value="1"/>
</dbReference>
<keyword evidence="6" id="KW-1185">Reference proteome</keyword>
<name>A0A6G4U521_9ACTN</name>
<sequence length="337" mass="36988">MLRILFTSQDIARTRIAGTRDPTWELVLSIQMLQPQPGDALFGIWRREARAALGQAKLGPMGPLLRALNPNVGYFPDFLTPNAAEFGLEEALEAVRCTPRAALARDLAQLASSRALPGEARALATGEPQLLDQFTAAMRTVYSLIVAPYGHRMETELAHDRQRRVSALAQHGIEGLLASFAPMMIWSHGELCIPTHRDQELRLDGRGIRLIPSYFCVSGPLTLFDPELPPVLIYPVPRTVEALPGCDRSGTTLHALLGATRSAVLQTLHGRQITTSELARRAGISPPSASEHAKVLRQAGLVTSCRDRNRVLHALSPLGMELLRRNWQGSSPEWGAW</sequence>
<keyword evidence="2" id="KW-0238">DNA-binding</keyword>
<dbReference type="Proteomes" id="UP000481583">
    <property type="component" value="Unassembled WGS sequence"/>
</dbReference>
<dbReference type="AlphaFoldDB" id="A0A6G4U521"/>
<dbReference type="RefSeq" id="WP_165240571.1">
    <property type="nucleotide sequence ID" value="NZ_JAAKZV010000133.1"/>
</dbReference>
<evidence type="ECO:0000256" key="2">
    <source>
        <dbReference type="ARBA" id="ARBA00023125"/>
    </source>
</evidence>
<dbReference type="InterPro" id="IPR051011">
    <property type="entry name" value="Metal_resp_trans_reg"/>
</dbReference>
<dbReference type="InterPro" id="IPR036390">
    <property type="entry name" value="WH_DNA-bd_sf"/>
</dbReference>
<evidence type="ECO:0000313" key="6">
    <source>
        <dbReference type="Proteomes" id="UP000481583"/>
    </source>
</evidence>
<dbReference type="EMBL" id="JAAKZV010000133">
    <property type="protein sequence ID" value="NGN67274.1"/>
    <property type="molecule type" value="Genomic_DNA"/>
</dbReference>
<comment type="caution">
    <text evidence="5">The sequence shown here is derived from an EMBL/GenBank/DDBJ whole genome shotgun (WGS) entry which is preliminary data.</text>
</comment>
<protein>
    <submittedName>
        <fullName evidence="5">Winged helix-turn-helix transcriptional regulator</fullName>
    </submittedName>
</protein>
<evidence type="ECO:0000256" key="1">
    <source>
        <dbReference type="ARBA" id="ARBA00023015"/>
    </source>
</evidence>
<dbReference type="InterPro" id="IPR036388">
    <property type="entry name" value="WH-like_DNA-bd_sf"/>
</dbReference>
<proteinExistence type="predicted"/>
<reference evidence="5 6" key="1">
    <citation type="submission" date="2020-02" db="EMBL/GenBank/DDBJ databases">
        <title>Whole-genome analyses of novel actinobacteria.</title>
        <authorList>
            <person name="Sahin N."/>
        </authorList>
    </citation>
    <scope>NUCLEOTIDE SEQUENCE [LARGE SCALE GENOMIC DNA]</scope>
    <source>
        <strain evidence="5 6">A7024</strain>
    </source>
</reference>